<comment type="similarity">
    <text evidence="7">Belongs to the binding-protein-dependent transport system permease family.</text>
</comment>
<evidence type="ECO:0000313" key="9">
    <source>
        <dbReference type="EMBL" id="GKG99850.1"/>
    </source>
</evidence>
<name>A0A174XQA3_9FIRM</name>
<evidence type="ECO:0000313" key="10">
    <source>
        <dbReference type="EMBL" id="MUB67066.1"/>
    </source>
</evidence>
<evidence type="ECO:0000256" key="2">
    <source>
        <dbReference type="ARBA" id="ARBA00022448"/>
    </source>
</evidence>
<evidence type="ECO:0000259" key="8">
    <source>
        <dbReference type="PROSITE" id="PS50928"/>
    </source>
</evidence>
<dbReference type="RefSeq" id="WP_022033721.1">
    <property type="nucleotide sequence ID" value="NZ_BQNJ01000001.1"/>
</dbReference>
<evidence type="ECO:0000256" key="5">
    <source>
        <dbReference type="ARBA" id="ARBA00022989"/>
    </source>
</evidence>
<evidence type="ECO:0000256" key="1">
    <source>
        <dbReference type="ARBA" id="ARBA00004651"/>
    </source>
</evidence>
<dbReference type="Gene3D" id="1.10.3720.10">
    <property type="entry name" value="MetI-like"/>
    <property type="match status" value="1"/>
</dbReference>
<dbReference type="PROSITE" id="PS50928">
    <property type="entry name" value="ABC_TM1"/>
    <property type="match status" value="1"/>
</dbReference>
<dbReference type="CDD" id="cd06261">
    <property type="entry name" value="TM_PBP2"/>
    <property type="match status" value="1"/>
</dbReference>
<sequence>MNRYKLKKTAVPYLFLLPFMVIYLLFFLWPALYSLGLSFFKYSGYGAAKWVGLQNYKNLFHYDTMWKCLGNTVFYFIFSFIPTMAFSFLLALAVKSKSAGKMRSIYKPLIFLPQICAVVASSLCFKIIFGERVGVINQILGKTIPFLTDPAWMRWTVVVLLSWRGIGWYFIIYLSGLTTIGEDITEAASIDGASGLQNLWHIILPMMKPTFMVAFITNAIGSFKIYTEPNLLLAQNYDPSMKVAPYINLIINSMSGGQFGMASAAGWILVAVILVLTLVQLKVLGGDEE</sequence>
<dbReference type="InterPro" id="IPR051393">
    <property type="entry name" value="ABC_transporter_permease"/>
</dbReference>
<feature type="domain" description="ABC transmembrane type-1" evidence="8">
    <location>
        <begin position="69"/>
        <end position="280"/>
    </location>
</feature>
<dbReference type="Proteomes" id="UP000434223">
    <property type="component" value="Unassembled WGS sequence"/>
</dbReference>
<dbReference type="PANTHER" id="PTHR30193:SF37">
    <property type="entry name" value="INNER MEMBRANE ABC TRANSPORTER PERMEASE PROTEIN YCJO"/>
    <property type="match status" value="1"/>
</dbReference>
<dbReference type="Pfam" id="PF00528">
    <property type="entry name" value="BPD_transp_1"/>
    <property type="match status" value="1"/>
</dbReference>
<organism evidence="10 11">
    <name type="scientific">Hungatella hathewayi</name>
    <dbReference type="NCBI Taxonomy" id="154046"/>
    <lineage>
        <taxon>Bacteria</taxon>
        <taxon>Bacillati</taxon>
        <taxon>Bacillota</taxon>
        <taxon>Clostridia</taxon>
        <taxon>Lachnospirales</taxon>
        <taxon>Lachnospiraceae</taxon>
        <taxon>Hungatella</taxon>
    </lineage>
</organism>
<evidence type="ECO:0000256" key="6">
    <source>
        <dbReference type="ARBA" id="ARBA00023136"/>
    </source>
</evidence>
<reference evidence="9" key="2">
    <citation type="submission" date="2022-01" db="EMBL/GenBank/DDBJ databases">
        <title>Novel bile acid biosynthetic pathways are enriched in the microbiome of centenarians.</title>
        <authorList>
            <person name="Sato Y."/>
            <person name="Atarashi K."/>
            <person name="Plichta R.D."/>
            <person name="Arai Y."/>
            <person name="Sasajima S."/>
            <person name="Kearney M.S."/>
            <person name="Suda W."/>
            <person name="Takeshita K."/>
            <person name="Sasaki T."/>
            <person name="Okamoto S."/>
            <person name="Skelly N.A."/>
            <person name="Okamura Y."/>
            <person name="Vlamakis H."/>
            <person name="Li Y."/>
            <person name="Tanoue T."/>
            <person name="Takei H."/>
            <person name="Nittono H."/>
            <person name="Narushima S."/>
            <person name="Irie J."/>
            <person name="Itoh H."/>
            <person name="Moriya K."/>
            <person name="Sugiura Y."/>
            <person name="Suematsu M."/>
            <person name="Moritoki N."/>
            <person name="Shibata S."/>
            <person name="Littman R.D."/>
            <person name="Fischbach A.M."/>
            <person name="Uwamino Y."/>
            <person name="Inoue T."/>
            <person name="Honda A."/>
            <person name="Hattori M."/>
            <person name="Murai T."/>
            <person name="Xavier J.R."/>
            <person name="Hirose N."/>
            <person name="Honda K."/>
        </authorList>
    </citation>
    <scope>NUCLEOTIDE SEQUENCE</scope>
    <source>
        <strain evidence="9">CE91-St55</strain>
    </source>
</reference>
<accession>A0A174XQA3</accession>
<keyword evidence="6 7" id="KW-0472">Membrane</keyword>
<dbReference type="InterPro" id="IPR000515">
    <property type="entry name" value="MetI-like"/>
</dbReference>
<evidence type="ECO:0000256" key="7">
    <source>
        <dbReference type="RuleBase" id="RU363032"/>
    </source>
</evidence>
<protein>
    <submittedName>
        <fullName evidence="10">ABC transporter permease subunit</fullName>
    </submittedName>
    <submittedName>
        <fullName evidence="9">Sugar ABC transporter permease</fullName>
    </submittedName>
</protein>
<dbReference type="GeneID" id="93151286"/>
<feature type="transmembrane region" description="Helical" evidence="7">
    <location>
        <begin position="259"/>
        <end position="281"/>
    </location>
</feature>
<feature type="transmembrane region" description="Helical" evidence="7">
    <location>
        <begin position="73"/>
        <end position="94"/>
    </location>
</feature>
<evidence type="ECO:0000313" key="11">
    <source>
        <dbReference type="Proteomes" id="UP000434223"/>
    </source>
</evidence>
<gene>
    <name evidence="9" type="ORF">CE91St55_18320</name>
    <name evidence="10" type="ORF">GNE07_29035</name>
</gene>
<dbReference type="OrthoDB" id="9785836at2"/>
<dbReference type="SUPFAM" id="SSF161098">
    <property type="entry name" value="MetI-like"/>
    <property type="match status" value="1"/>
</dbReference>
<dbReference type="EMBL" id="WNME01000043">
    <property type="protein sequence ID" value="MUB67066.1"/>
    <property type="molecule type" value="Genomic_DNA"/>
</dbReference>
<dbReference type="GO" id="GO:0005886">
    <property type="term" value="C:plasma membrane"/>
    <property type="evidence" value="ECO:0007669"/>
    <property type="project" value="UniProtKB-SubCell"/>
</dbReference>
<feature type="transmembrane region" description="Helical" evidence="7">
    <location>
        <begin position="12"/>
        <end position="32"/>
    </location>
</feature>
<dbReference type="Proteomes" id="UP001055091">
    <property type="component" value="Unassembled WGS sequence"/>
</dbReference>
<feature type="transmembrane region" description="Helical" evidence="7">
    <location>
        <begin position="152"/>
        <end position="174"/>
    </location>
</feature>
<keyword evidence="4 7" id="KW-0812">Transmembrane</keyword>
<keyword evidence="2 7" id="KW-0813">Transport</keyword>
<comment type="caution">
    <text evidence="10">The sequence shown here is derived from an EMBL/GenBank/DDBJ whole genome shotgun (WGS) entry which is preliminary data.</text>
</comment>
<evidence type="ECO:0000256" key="3">
    <source>
        <dbReference type="ARBA" id="ARBA00022475"/>
    </source>
</evidence>
<dbReference type="InterPro" id="IPR035906">
    <property type="entry name" value="MetI-like_sf"/>
</dbReference>
<keyword evidence="5 7" id="KW-1133">Transmembrane helix</keyword>
<proteinExistence type="inferred from homology"/>
<evidence type="ECO:0000256" key="4">
    <source>
        <dbReference type="ARBA" id="ARBA00022692"/>
    </source>
</evidence>
<feature type="transmembrane region" description="Helical" evidence="7">
    <location>
        <begin position="106"/>
        <end position="129"/>
    </location>
</feature>
<comment type="subcellular location">
    <subcellularLocation>
        <location evidence="1 7">Cell membrane</location>
        <topology evidence="1 7">Multi-pass membrane protein</topology>
    </subcellularLocation>
</comment>
<dbReference type="GO" id="GO:0055085">
    <property type="term" value="P:transmembrane transport"/>
    <property type="evidence" value="ECO:0007669"/>
    <property type="project" value="InterPro"/>
</dbReference>
<dbReference type="EMBL" id="BQNJ01000001">
    <property type="protein sequence ID" value="GKG99850.1"/>
    <property type="molecule type" value="Genomic_DNA"/>
</dbReference>
<dbReference type="AlphaFoldDB" id="A0A174XQA3"/>
<reference evidence="10 11" key="1">
    <citation type="submission" date="2019-09" db="EMBL/GenBank/DDBJ databases">
        <title>Draft genome sequencing of Hungatella hathewayi 123Y-2.</title>
        <authorList>
            <person name="Lv Q."/>
            <person name="Li S."/>
        </authorList>
    </citation>
    <scope>NUCLEOTIDE SEQUENCE [LARGE SCALE GENOMIC DNA]</scope>
    <source>
        <strain evidence="10 11">123Y-2</strain>
    </source>
</reference>
<keyword evidence="3" id="KW-1003">Cell membrane</keyword>
<dbReference type="PANTHER" id="PTHR30193">
    <property type="entry name" value="ABC TRANSPORTER PERMEASE PROTEIN"/>
    <property type="match status" value="1"/>
</dbReference>